<feature type="transmembrane region" description="Helical" evidence="6">
    <location>
        <begin position="280"/>
        <end position="301"/>
    </location>
</feature>
<dbReference type="SUPFAM" id="SSF103473">
    <property type="entry name" value="MFS general substrate transporter"/>
    <property type="match status" value="1"/>
</dbReference>
<gene>
    <name evidence="8" type="ORF">CORMATOL_00381</name>
</gene>
<feature type="transmembrane region" description="Helical" evidence="6">
    <location>
        <begin position="370"/>
        <end position="391"/>
    </location>
</feature>
<proteinExistence type="predicted"/>
<keyword evidence="5 6" id="KW-0472">Membrane</keyword>
<sequence length="422" mass="43730">MARLRSNSAFQRLTAAYASNEMGVTIAYILIPLVILDLTGSATNAGLVTALATTASTVAGIMSGAIADRSNPSFLLRLSFGLEFLLWGLLGLLLWQGTANVAIIAVLAIITSAVGAIDGPSEFVILKRIIPTNQLGEATAITEARGSTTGLIGTPIGGALFTLGGHIAFGIQSLLHLIAIFLVPPVRDARTTDSKDQPEKPHFLQDVKTGFTLVMGNMGLRHLTYVASIANLGMVPISFILLAELETHGTPPPLIGVILACFGGGVLLGAPLTAKLTNRFPLATLLQAALAIYALTSLALLVTIHHFWVSAIIVLISGIALPAMNSAITSYTLAVSDEAHVGKVFTASGVPGMILAPLGLWLAGVTLDHYGFTITMGWAAGALIIALAIALTSPALRAMPKLADFADPTDSTEAADAEGETP</sequence>
<evidence type="ECO:0000256" key="2">
    <source>
        <dbReference type="ARBA" id="ARBA00022475"/>
    </source>
</evidence>
<dbReference type="EMBL" id="ACEB01000004">
    <property type="protein sequence ID" value="EEG27972.1"/>
    <property type="molecule type" value="Genomic_DNA"/>
</dbReference>
<evidence type="ECO:0000256" key="4">
    <source>
        <dbReference type="ARBA" id="ARBA00022989"/>
    </source>
</evidence>
<keyword evidence="3 6" id="KW-0812">Transmembrane</keyword>
<evidence type="ECO:0000256" key="5">
    <source>
        <dbReference type="ARBA" id="ARBA00023136"/>
    </source>
</evidence>
<feature type="transmembrane region" description="Helical" evidence="6">
    <location>
        <begin position="307"/>
        <end position="332"/>
    </location>
</feature>
<dbReference type="PANTHER" id="PTHR23513">
    <property type="entry name" value="INTEGRAL MEMBRANE EFFLUX PROTEIN-RELATED"/>
    <property type="match status" value="1"/>
</dbReference>
<evidence type="ECO:0000259" key="7">
    <source>
        <dbReference type="PROSITE" id="PS50850"/>
    </source>
</evidence>
<feature type="transmembrane region" description="Helical" evidence="6">
    <location>
        <begin position="254"/>
        <end position="273"/>
    </location>
</feature>
<protein>
    <submittedName>
        <fullName evidence="8">Transporter, major facilitator family protein</fullName>
    </submittedName>
</protein>
<dbReference type="RefSeq" id="WP_005519630.1">
    <property type="nucleotide sequence ID" value="NZ_EQ973328.1"/>
</dbReference>
<dbReference type="AlphaFoldDB" id="C0E081"/>
<accession>C0E081</accession>
<feature type="transmembrane region" description="Helical" evidence="6">
    <location>
        <begin position="223"/>
        <end position="242"/>
    </location>
</feature>
<feature type="domain" description="Major facilitator superfamily (MFS) profile" evidence="7">
    <location>
        <begin position="1"/>
        <end position="397"/>
    </location>
</feature>
<organism evidence="8 9">
    <name type="scientific">Corynebacterium matruchotii ATCC 33806</name>
    <dbReference type="NCBI Taxonomy" id="566549"/>
    <lineage>
        <taxon>Bacteria</taxon>
        <taxon>Bacillati</taxon>
        <taxon>Actinomycetota</taxon>
        <taxon>Actinomycetes</taxon>
        <taxon>Mycobacteriales</taxon>
        <taxon>Corynebacteriaceae</taxon>
        <taxon>Corynebacterium</taxon>
    </lineage>
</organism>
<evidence type="ECO:0000313" key="9">
    <source>
        <dbReference type="Proteomes" id="UP000006247"/>
    </source>
</evidence>
<evidence type="ECO:0000256" key="6">
    <source>
        <dbReference type="SAM" id="Phobius"/>
    </source>
</evidence>
<dbReference type="PROSITE" id="PS50850">
    <property type="entry name" value="MFS"/>
    <property type="match status" value="1"/>
</dbReference>
<name>C0E081_9CORY</name>
<feature type="transmembrane region" description="Helical" evidence="6">
    <location>
        <begin position="74"/>
        <end position="95"/>
    </location>
</feature>
<feature type="transmembrane region" description="Helical" evidence="6">
    <location>
        <begin position="344"/>
        <end position="364"/>
    </location>
</feature>
<dbReference type="Proteomes" id="UP000006247">
    <property type="component" value="Unassembled WGS sequence"/>
</dbReference>
<reference evidence="8 9" key="1">
    <citation type="submission" date="2009-01" db="EMBL/GenBank/DDBJ databases">
        <authorList>
            <person name="Fulton L."/>
            <person name="Clifton S."/>
            <person name="Chinwalla A.T."/>
            <person name="Mitreva M."/>
            <person name="Sodergren E."/>
            <person name="Weinstock G."/>
            <person name="Clifton S."/>
            <person name="Dooling D.J."/>
            <person name="Fulton B."/>
            <person name="Minx P."/>
            <person name="Pepin K.H."/>
            <person name="Johnson M."/>
            <person name="Bhonagiri V."/>
            <person name="Nash W.E."/>
            <person name="Mardis E.R."/>
            <person name="Wilson R.K."/>
        </authorList>
    </citation>
    <scope>NUCLEOTIDE SEQUENCE [LARGE SCALE GENOMIC DNA]</scope>
    <source>
        <strain evidence="8 9">ATCC 33806</strain>
    </source>
</reference>
<dbReference type="InterPro" id="IPR020846">
    <property type="entry name" value="MFS_dom"/>
</dbReference>
<dbReference type="InterPro" id="IPR011701">
    <property type="entry name" value="MFS"/>
</dbReference>
<dbReference type="CDD" id="cd06173">
    <property type="entry name" value="MFS_MefA_like"/>
    <property type="match status" value="1"/>
</dbReference>
<comment type="caution">
    <text evidence="8">The sequence shown here is derived from an EMBL/GenBank/DDBJ whole genome shotgun (WGS) entry which is preliminary data.</text>
</comment>
<comment type="subcellular location">
    <subcellularLocation>
        <location evidence="1">Cell membrane</location>
        <topology evidence="1">Multi-pass membrane protein</topology>
    </subcellularLocation>
</comment>
<keyword evidence="2" id="KW-1003">Cell membrane</keyword>
<dbReference type="InterPro" id="IPR036259">
    <property type="entry name" value="MFS_trans_sf"/>
</dbReference>
<dbReference type="HOGENOM" id="CLU_034180_13_4_11"/>
<evidence type="ECO:0000256" key="3">
    <source>
        <dbReference type="ARBA" id="ARBA00022692"/>
    </source>
</evidence>
<keyword evidence="4 6" id="KW-1133">Transmembrane helix</keyword>
<dbReference type="PANTHER" id="PTHR23513:SF6">
    <property type="entry name" value="MAJOR FACILITATOR SUPERFAMILY ASSOCIATED DOMAIN-CONTAINING PROTEIN"/>
    <property type="match status" value="1"/>
</dbReference>
<dbReference type="Gene3D" id="1.20.1250.20">
    <property type="entry name" value="MFS general substrate transporter like domains"/>
    <property type="match status" value="1"/>
</dbReference>
<evidence type="ECO:0000313" key="8">
    <source>
        <dbReference type="EMBL" id="EEG27972.1"/>
    </source>
</evidence>
<feature type="transmembrane region" description="Helical" evidence="6">
    <location>
        <begin position="101"/>
        <end position="119"/>
    </location>
</feature>
<dbReference type="GO" id="GO:0005886">
    <property type="term" value="C:plasma membrane"/>
    <property type="evidence" value="ECO:0007669"/>
    <property type="project" value="UniProtKB-SubCell"/>
</dbReference>
<feature type="transmembrane region" description="Helical" evidence="6">
    <location>
        <begin position="12"/>
        <end position="35"/>
    </location>
</feature>
<dbReference type="GO" id="GO:0022857">
    <property type="term" value="F:transmembrane transporter activity"/>
    <property type="evidence" value="ECO:0007669"/>
    <property type="project" value="InterPro"/>
</dbReference>
<evidence type="ECO:0000256" key="1">
    <source>
        <dbReference type="ARBA" id="ARBA00004651"/>
    </source>
</evidence>
<feature type="transmembrane region" description="Helical" evidence="6">
    <location>
        <begin position="47"/>
        <end position="67"/>
    </location>
</feature>
<dbReference type="Pfam" id="PF07690">
    <property type="entry name" value="MFS_1"/>
    <property type="match status" value="2"/>
</dbReference>